<dbReference type="InterPro" id="IPR013785">
    <property type="entry name" value="Aldolase_TIM"/>
</dbReference>
<dbReference type="GO" id="GO:0002935">
    <property type="term" value="F:tRNA (adenine(37)-C2)-methyltransferase activity"/>
    <property type="evidence" value="ECO:0007669"/>
    <property type="project" value="UniProtKB-UniRule"/>
</dbReference>
<comment type="similarity">
    <text evidence="2 14">Belongs to the radical SAM superfamily. RlmN family.</text>
</comment>
<dbReference type="Proteomes" id="UP000198569">
    <property type="component" value="Unassembled WGS sequence"/>
</dbReference>
<dbReference type="AlphaFoldDB" id="A0A1H3AW47"/>
<keyword evidence="10 14" id="KW-0479">Metal-binding</keyword>
<dbReference type="PANTHER" id="PTHR30544:SF5">
    <property type="entry name" value="RADICAL SAM CORE DOMAIN-CONTAINING PROTEIN"/>
    <property type="match status" value="1"/>
</dbReference>
<keyword evidence="6 14" id="KW-0489">Methyltransferase</keyword>
<keyword evidence="8 14" id="KW-0949">S-adenosyl-L-methionine</keyword>
<evidence type="ECO:0000313" key="17">
    <source>
        <dbReference type="Proteomes" id="UP000198569"/>
    </source>
</evidence>
<dbReference type="GO" id="GO:0046872">
    <property type="term" value="F:metal ion binding"/>
    <property type="evidence" value="ECO:0007669"/>
    <property type="project" value="UniProtKB-KW"/>
</dbReference>
<dbReference type="InterPro" id="IPR040072">
    <property type="entry name" value="Methyltransferase_A"/>
</dbReference>
<evidence type="ECO:0000256" key="7">
    <source>
        <dbReference type="ARBA" id="ARBA00022679"/>
    </source>
</evidence>
<evidence type="ECO:0000256" key="5">
    <source>
        <dbReference type="ARBA" id="ARBA00022552"/>
    </source>
</evidence>
<dbReference type="GO" id="GO:0030488">
    <property type="term" value="P:tRNA methylation"/>
    <property type="evidence" value="ECO:0007669"/>
    <property type="project" value="UniProtKB-UniRule"/>
</dbReference>
<keyword evidence="9 14" id="KW-0819">tRNA processing</keyword>
<keyword evidence="13 14" id="KW-1015">Disulfide bond</keyword>
<dbReference type="EMBL" id="FNMV01000009">
    <property type="protein sequence ID" value="SDX33611.1"/>
    <property type="molecule type" value="Genomic_DNA"/>
</dbReference>
<evidence type="ECO:0000256" key="9">
    <source>
        <dbReference type="ARBA" id="ARBA00022694"/>
    </source>
</evidence>
<reference evidence="17" key="1">
    <citation type="submission" date="2016-10" db="EMBL/GenBank/DDBJ databases">
        <authorList>
            <person name="Varghese N."/>
            <person name="Submissions S."/>
        </authorList>
    </citation>
    <scope>NUCLEOTIDE SEQUENCE [LARGE SCALE GENOMIC DNA]</scope>
    <source>
        <strain evidence="17">DSM 15718</strain>
    </source>
</reference>
<organism evidence="16 17">
    <name type="scientific">Flavobacterium degerlachei</name>
    <dbReference type="NCBI Taxonomy" id="229203"/>
    <lineage>
        <taxon>Bacteria</taxon>
        <taxon>Pseudomonadati</taxon>
        <taxon>Bacteroidota</taxon>
        <taxon>Flavobacteriia</taxon>
        <taxon>Flavobacteriales</taxon>
        <taxon>Flavobacteriaceae</taxon>
        <taxon>Flavobacterium</taxon>
    </lineage>
</organism>
<feature type="active site" description="Proton acceptor" evidence="14">
    <location>
        <position position="94"/>
    </location>
</feature>
<evidence type="ECO:0000259" key="15">
    <source>
        <dbReference type="PROSITE" id="PS51918"/>
    </source>
</evidence>
<protein>
    <recommendedName>
        <fullName evidence="14">Probable dual-specificity RNA methyltransferase RlmN</fullName>
        <ecNumber evidence="14">2.1.1.192</ecNumber>
    </recommendedName>
    <alternativeName>
        <fullName evidence="14">23S rRNA (adenine(2503)-C(2))-methyltransferase</fullName>
    </alternativeName>
    <alternativeName>
        <fullName evidence="14">23S rRNA m2A2503 methyltransferase</fullName>
    </alternativeName>
    <alternativeName>
        <fullName evidence="14">Ribosomal RNA large subunit methyltransferase N</fullName>
    </alternativeName>
    <alternativeName>
        <fullName evidence="14">tRNA (adenine(37)-C(2))-methyltransferase</fullName>
    </alternativeName>
    <alternativeName>
        <fullName evidence="14">tRNA m2A37 methyltransferase</fullName>
    </alternativeName>
</protein>
<evidence type="ECO:0000313" key="16">
    <source>
        <dbReference type="EMBL" id="SDX33611.1"/>
    </source>
</evidence>
<dbReference type="GO" id="GO:0005737">
    <property type="term" value="C:cytoplasm"/>
    <property type="evidence" value="ECO:0007669"/>
    <property type="project" value="UniProtKB-SubCell"/>
</dbReference>
<feature type="binding site" evidence="14">
    <location>
        <begin position="165"/>
        <end position="166"/>
    </location>
    <ligand>
        <name>S-adenosyl-L-methionine</name>
        <dbReference type="ChEBI" id="CHEBI:59789"/>
    </ligand>
</feature>
<evidence type="ECO:0000256" key="8">
    <source>
        <dbReference type="ARBA" id="ARBA00022691"/>
    </source>
</evidence>
<evidence type="ECO:0000256" key="3">
    <source>
        <dbReference type="ARBA" id="ARBA00022485"/>
    </source>
</evidence>
<dbReference type="PROSITE" id="PS51918">
    <property type="entry name" value="RADICAL_SAM"/>
    <property type="match status" value="1"/>
</dbReference>
<keyword evidence="4 14" id="KW-0963">Cytoplasm</keyword>
<dbReference type="Gene3D" id="3.20.20.70">
    <property type="entry name" value="Aldolase class I"/>
    <property type="match status" value="1"/>
</dbReference>
<dbReference type="PIRSF" id="PIRSF006004">
    <property type="entry name" value="CHP00048"/>
    <property type="match status" value="1"/>
</dbReference>
<dbReference type="GO" id="GO:0070475">
    <property type="term" value="P:rRNA base methylation"/>
    <property type="evidence" value="ECO:0007669"/>
    <property type="project" value="UniProtKB-UniRule"/>
</dbReference>
<dbReference type="SFLD" id="SFLDG01062">
    <property type="entry name" value="methyltransferase_(Class_A)"/>
    <property type="match status" value="1"/>
</dbReference>
<evidence type="ECO:0000256" key="6">
    <source>
        <dbReference type="ARBA" id="ARBA00022603"/>
    </source>
</evidence>
<feature type="binding site" evidence="14">
    <location>
        <begin position="220"/>
        <end position="222"/>
    </location>
    <ligand>
        <name>S-adenosyl-L-methionine</name>
        <dbReference type="ChEBI" id="CHEBI:59789"/>
    </ligand>
</feature>
<evidence type="ECO:0000256" key="14">
    <source>
        <dbReference type="HAMAP-Rule" id="MF_01849"/>
    </source>
</evidence>
<gene>
    <name evidence="14" type="primary">rlmN</name>
    <name evidence="16" type="ORF">SAMN05444338_10975</name>
</gene>
<dbReference type="NCBIfam" id="TIGR00048">
    <property type="entry name" value="rRNA_mod_RlmN"/>
    <property type="match status" value="1"/>
</dbReference>
<dbReference type="HAMAP" id="MF_01849">
    <property type="entry name" value="RNA_methyltr_RlmN"/>
    <property type="match status" value="1"/>
</dbReference>
<comment type="cofactor">
    <cofactor evidence="14">
        <name>[4Fe-4S] cluster</name>
        <dbReference type="ChEBI" id="CHEBI:49883"/>
    </cofactor>
    <text evidence="14">Binds 1 [4Fe-4S] cluster. The cluster is coordinated with 3 cysteines and an exchangeable S-adenosyl-L-methionine.</text>
</comment>
<dbReference type="PANTHER" id="PTHR30544">
    <property type="entry name" value="23S RRNA METHYLTRANSFERASE"/>
    <property type="match status" value="1"/>
</dbReference>
<dbReference type="GO" id="GO:0051539">
    <property type="term" value="F:4 iron, 4 sulfur cluster binding"/>
    <property type="evidence" value="ECO:0007669"/>
    <property type="project" value="UniProtKB-UniRule"/>
</dbReference>
<comment type="miscellaneous">
    <text evidence="14">Reaction proceeds by a ping-pong mechanism involving intermediate methylation of a conserved cysteine residue.</text>
</comment>
<keyword evidence="12 14" id="KW-0411">Iron-sulfur</keyword>
<dbReference type="GO" id="GO:0000049">
    <property type="term" value="F:tRNA binding"/>
    <property type="evidence" value="ECO:0007669"/>
    <property type="project" value="UniProtKB-UniRule"/>
</dbReference>
<feature type="binding site" evidence="14">
    <location>
        <position position="296"/>
    </location>
    <ligand>
        <name>S-adenosyl-L-methionine</name>
        <dbReference type="ChEBI" id="CHEBI:59789"/>
    </ligand>
</feature>
<dbReference type="SUPFAM" id="SSF102114">
    <property type="entry name" value="Radical SAM enzymes"/>
    <property type="match status" value="1"/>
</dbReference>
<evidence type="ECO:0000256" key="12">
    <source>
        <dbReference type="ARBA" id="ARBA00023014"/>
    </source>
</evidence>
<dbReference type="Pfam" id="PF04055">
    <property type="entry name" value="Radical_SAM"/>
    <property type="match status" value="1"/>
</dbReference>
<keyword evidence="3 14" id="KW-0004">4Fe-4S</keyword>
<name>A0A1H3AW47_9FLAO</name>
<keyword evidence="5 14" id="KW-0698">rRNA processing</keyword>
<dbReference type="InterPro" id="IPR048641">
    <property type="entry name" value="RlmN_N"/>
</dbReference>
<dbReference type="EC" id="2.1.1.192" evidence="14"/>
<evidence type="ECO:0000256" key="10">
    <source>
        <dbReference type="ARBA" id="ARBA00022723"/>
    </source>
</evidence>
<feature type="binding site" evidence="14">
    <location>
        <position position="197"/>
    </location>
    <ligand>
        <name>S-adenosyl-L-methionine</name>
        <dbReference type="ChEBI" id="CHEBI:59789"/>
    </ligand>
</feature>
<evidence type="ECO:0000256" key="11">
    <source>
        <dbReference type="ARBA" id="ARBA00023004"/>
    </source>
</evidence>
<feature type="domain" description="Radical SAM core" evidence="15">
    <location>
        <begin position="100"/>
        <end position="334"/>
    </location>
</feature>
<dbReference type="InterPro" id="IPR058240">
    <property type="entry name" value="rSAM_sf"/>
</dbReference>
<feature type="active site" description="S-methylcysteine intermediate" evidence="14">
    <location>
        <position position="339"/>
    </location>
</feature>
<keyword evidence="17" id="KW-1185">Reference proteome</keyword>
<dbReference type="InterPro" id="IPR007197">
    <property type="entry name" value="rSAM"/>
</dbReference>
<evidence type="ECO:0000256" key="2">
    <source>
        <dbReference type="ARBA" id="ARBA00007544"/>
    </source>
</evidence>
<proteinExistence type="inferred from homology"/>
<evidence type="ECO:0000256" key="4">
    <source>
        <dbReference type="ARBA" id="ARBA00022490"/>
    </source>
</evidence>
<dbReference type="GO" id="GO:0070040">
    <property type="term" value="F:rRNA (adenine(2503)-C2-)-methyltransferase activity"/>
    <property type="evidence" value="ECO:0007669"/>
    <property type="project" value="UniProtKB-UniRule"/>
</dbReference>
<dbReference type="InterPro" id="IPR004383">
    <property type="entry name" value="rRNA_lsu_MTrfase_RlmN/Cfr"/>
</dbReference>
<dbReference type="STRING" id="229203.SAMN05444338_10975"/>
<dbReference type="SFLD" id="SFLDF00275">
    <property type="entry name" value="adenosine_C2_methyltransferase"/>
    <property type="match status" value="1"/>
</dbReference>
<evidence type="ECO:0000256" key="1">
    <source>
        <dbReference type="ARBA" id="ARBA00004496"/>
    </source>
</evidence>
<dbReference type="Pfam" id="PF21016">
    <property type="entry name" value="RlmN_N"/>
    <property type="match status" value="1"/>
</dbReference>
<comment type="catalytic activity">
    <reaction evidence="14">
        <text>adenosine(37) in tRNA + 2 reduced [2Fe-2S]-[ferredoxin] + 2 S-adenosyl-L-methionine = 2-methyladenosine(37) in tRNA + 5'-deoxyadenosine + L-methionine + 2 oxidized [2Fe-2S]-[ferredoxin] + S-adenosyl-L-homocysteine</text>
        <dbReference type="Rhea" id="RHEA:43332"/>
        <dbReference type="Rhea" id="RHEA-COMP:10000"/>
        <dbReference type="Rhea" id="RHEA-COMP:10001"/>
        <dbReference type="Rhea" id="RHEA-COMP:10162"/>
        <dbReference type="Rhea" id="RHEA-COMP:10485"/>
        <dbReference type="ChEBI" id="CHEBI:17319"/>
        <dbReference type="ChEBI" id="CHEBI:33737"/>
        <dbReference type="ChEBI" id="CHEBI:33738"/>
        <dbReference type="ChEBI" id="CHEBI:57844"/>
        <dbReference type="ChEBI" id="CHEBI:57856"/>
        <dbReference type="ChEBI" id="CHEBI:59789"/>
        <dbReference type="ChEBI" id="CHEBI:74411"/>
        <dbReference type="ChEBI" id="CHEBI:74497"/>
        <dbReference type="EC" id="2.1.1.192"/>
    </reaction>
</comment>
<feature type="binding site" evidence="14">
    <location>
        <position position="118"/>
    </location>
    <ligand>
        <name>[4Fe-4S] cluster</name>
        <dbReference type="ChEBI" id="CHEBI:49883"/>
        <note>4Fe-4S-S-AdoMet</note>
    </ligand>
</feature>
<sequence length="347" mass="39309">MQIEKKDIRAVSKEQLREFFVTSGDKAFRGNQVYEWLWSKGAHSFEDMTNISKETRAMLESNFVINHIKVDTIQRSEDGTIKNAVRLHDGLVVESVLIPTNTRTTACVSSQVGCSLDCSFCATARLKRMRNLEPGEIYDQVIAIDKESRLYHNHPLSNIVFMGMGEPLMNYNNMMKAIEMIISPEGLGMSPKRIMVSTSGVPKMIKKLADDDVKIKLAVSLHSAIDVIRSKIMPFSKNFPLADLRESLEYWYRKTKSKISYEYVVWKDINDNQESIDALVKFCKYVPCKVNLIEYNPIDDGEFQQASEEAINAYIKALEASGIVVKVRRSRGKDIDAACGQLANKEA</sequence>
<comment type="subcellular location">
    <subcellularLocation>
        <location evidence="1 14">Cytoplasm</location>
    </subcellularLocation>
</comment>
<dbReference type="FunFam" id="3.20.20.70:FF:000014">
    <property type="entry name" value="Probable dual-specificity RNA methyltransferase RlmN"/>
    <property type="match status" value="1"/>
</dbReference>
<comment type="catalytic activity">
    <reaction evidence="14">
        <text>adenosine(2503) in 23S rRNA + 2 reduced [2Fe-2S]-[ferredoxin] + 2 S-adenosyl-L-methionine = 2-methyladenosine(2503) in 23S rRNA + 5'-deoxyadenosine + L-methionine + 2 oxidized [2Fe-2S]-[ferredoxin] + S-adenosyl-L-homocysteine</text>
        <dbReference type="Rhea" id="RHEA:42916"/>
        <dbReference type="Rhea" id="RHEA-COMP:10000"/>
        <dbReference type="Rhea" id="RHEA-COMP:10001"/>
        <dbReference type="Rhea" id="RHEA-COMP:10152"/>
        <dbReference type="Rhea" id="RHEA-COMP:10282"/>
        <dbReference type="ChEBI" id="CHEBI:17319"/>
        <dbReference type="ChEBI" id="CHEBI:33737"/>
        <dbReference type="ChEBI" id="CHEBI:33738"/>
        <dbReference type="ChEBI" id="CHEBI:57844"/>
        <dbReference type="ChEBI" id="CHEBI:57856"/>
        <dbReference type="ChEBI" id="CHEBI:59789"/>
        <dbReference type="ChEBI" id="CHEBI:74411"/>
        <dbReference type="ChEBI" id="CHEBI:74497"/>
        <dbReference type="EC" id="2.1.1.192"/>
    </reaction>
</comment>
<dbReference type="CDD" id="cd01335">
    <property type="entry name" value="Radical_SAM"/>
    <property type="match status" value="1"/>
</dbReference>
<dbReference type="Gene3D" id="1.10.150.530">
    <property type="match status" value="1"/>
</dbReference>
<evidence type="ECO:0000256" key="13">
    <source>
        <dbReference type="ARBA" id="ARBA00023157"/>
    </source>
</evidence>
<dbReference type="GO" id="GO:0019843">
    <property type="term" value="F:rRNA binding"/>
    <property type="evidence" value="ECO:0007669"/>
    <property type="project" value="UniProtKB-UniRule"/>
</dbReference>
<keyword evidence="7 14" id="KW-0808">Transferase</keyword>
<dbReference type="SFLD" id="SFLDS00029">
    <property type="entry name" value="Radical_SAM"/>
    <property type="match status" value="1"/>
</dbReference>
<keyword evidence="11 14" id="KW-0408">Iron</keyword>
<comment type="caution">
    <text evidence="14">Lacks conserved residue(s) required for the propagation of feature annotation.</text>
</comment>
<feature type="binding site" evidence="14">
    <location>
        <position position="114"/>
    </location>
    <ligand>
        <name>[4Fe-4S] cluster</name>
        <dbReference type="ChEBI" id="CHEBI:49883"/>
        <note>4Fe-4S-S-AdoMet</note>
    </ligand>
</feature>
<feature type="binding site" evidence="14">
    <location>
        <position position="121"/>
    </location>
    <ligand>
        <name>[4Fe-4S] cluster</name>
        <dbReference type="ChEBI" id="CHEBI:49883"/>
        <note>4Fe-4S-S-AdoMet</note>
    </ligand>
</feature>
<dbReference type="OrthoDB" id="9793973at2"/>
<dbReference type="RefSeq" id="WP_091432769.1">
    <property type="nucleotide sequence ID" value="NZ_FNMV01000009.1"/>
</dbReference>
<dbReference type="InterPro" id="IPR027492">
    <property type="entry name" value="RNA_MTrfase_RlmN"/>
</dbReference>
<accession>A0A1H3AW47</accession>
<comment type="function">
    <text evidence="14">Specifically methylates position 2 of adenine 2503 in 23S rRNA and position 2 of adenine 37 in tRNAs.</text>
</comment>